<dbReference type="GO" id="GO:0019005">
    <property type="term" value="C:SCF ubiquitin ligase complex"/>
    <property type="evidence" value="ECO:0007669"/>
    <property type="project" value="TreeGrafter"/>
</dbReference>
<dbReference type="PANTHER" id="PTHR13318:SF105">
    <property type="entry name" value="F-BOX_LRR-REPEAT PROTEIN 3"/>
    <property type="match status" value="1"/>
</dbReference>
<organism evidence="2 3">
    <name type="scientific">Aphanomyces stellatus</name>
    <dbReference type="NCBI Taxonomy" id="120398"/>
    <lineage>
        <taxon>Eukaryota</taxon>
        <taxon>Sar</taxon>
        <taxon>Stramenopiles</taxon>
        <taxon>Oomycota</taxon>
        <taxon>Saprolegniomycetes</taxon>
        <taxon>Saprolegniales</taxon>
        <taxon>Verrucalvaceae</taxon>
        <taxon>Aphanomyces</taxon>
    </lineage>
</organism>
<reference evidence="1" key="2">
    <citation type="submission" date="2019-06" db="EMBL/GenBank/DDBJ databases">
        <title>Genomics analysis of Aphanomyces spp. identifies a new class of oomycete effector associated with host adaptation.</title>
        <authorList>
            <person name="Gaulin E."/>
        </authorList>
    </citation>
    <scope>NUCLEOTIDE SEQUENCE</scope>
    <source>
        <strain evidence="1">CBS 578.67</strain>
    </source>
</reference>
<protein>
    <submittedName>
        <fullName evidence="2">Aste57867_12963 protein</fullName>
    </submittedName>
</protein>
<dbReference type="AlphaFoldDB" id="A0A485KZ03"/>
<dbReference type="EMBL" id="VJMH01005413">
    <property type="protein sequence ID" value="KAF0696265.1"/>
    <property type="molecule type" value="Genomic_DNA"/>
</dbReference>
<keyword evidence="3" id="KW-1185">Reference proteome</keyword>
<evidence type="ECO:0000313" key="1">
    <source>
        <dbReference type="EMBL" id="KAF0696265.1"/>
    </source>
</evidence>
<dbReference type="OrthoDB" id="10257471at2759"/>
<dbReference type="Gene3D" id="3.80.10.10">
    <property type="entry name" value="Ribonuclease Inhibitor"/>
    <property type="match status" value="1"/>
</dbReference>
<dbReference type="GO" id="GO:0031146">
    <property type="term" value="P:SCF-dependent proteasomal ubiquitin-dependent protein catabolic process"/>
    <property type="evidence" value="ECO:0007669"/>
    <property type="project" value="TreeGrafter"/>
</dbReference>
<sequence>MHSGNEHGQQQRFVIFIGRHCQIERQFFMTVAATSYSLGAMVDEVLDNTVSFLPLDDVLTLTTTSSTIRASLRGASSYWQHVDLPSANSSALRRLIPFATLIQHLTCRKSTATEEAWIHFASHTRSLRVLDVSGSKSFTDVALAAFVDCNTASLVEIHADNCVYIESIAPLIQCAPRLRTLSLNRCRQLVSADMTALLCNTRSLGILNLKGLPKVDPVAIITTTVSSCPDLKVLALGGSGRFSKDSNMHLSAAFNQDVTLQLECLDISCSNPFGSRSPLGDDGLLPLLHAAPNLKELHLKGHSNLSRAVLEAVPRGLKALDLTGCAQLSVSLDALAQLTSLEALVLYACPNVPDTIVQSLKVANANLTHVDMDDRGARGAEPVGAL</sequence>
<dbReference type="InterPro" id="IPR032675">
    <property type="entry name" value="LRR_dom_sf"/>
</dbReference>
<reference evidence="2 3" key="1">
    <citation type="submission" date="2019-03" db="EMBL/GenBank/DDBJ databases">
        <authorList>
            <person name="Gaulin E."/>
            <person name="Dumas B."/>
        </authorList>
    </citation>
    <scope>NUCLEOTIDE SEQUENCE [LARGE SCALE GENOMIC DNA]</scope>
    <source>
        <strain evidence="2">CBS 568.67</strain>
    </source>
</reference>
<dbReference type="Proteomes" id="UP000332933">
    <property type="component" value="Unassembled WGS sequence"/>
</dbReference>
<name>A0A485KZ03_9STRA</name>
<evidence type="ECO:0000313" key="2">
    <source>
        <dbReference type="EMBL" id="VFT89809.1"/>
    </source>
</evidence>
<accession>A0A485KZ03</accession>
<gene>
    <name evidence="2" type="primary">Aste57867_12963</name>
    <name evidence="1" type="ORF">As57867_012915</name>
    <name evidence="2" type="ORF">ASTE57867_12963</name>
</gene>
<dbReference type="PANTHER" id="PTHR13318">
    <property type="entry name" value="PARTNER OF PAIRED, ISOFORM B-RELATED"/>
    <property type="match status" value="1"/>
</dbReference>
<evidence type="ECO:0000313" key="3">
    <source>
        <dbReference type="Proteomes" id="UP000332933"/>
    </source>
</evidence>
<dbReference type="EMBL" id="CAADRA010005434">
    <property type="protein sequence ID" value="VFT89809.1"/>
    <property type="molecule type" value="Genomic_DNA"/>
</dbReference>
<proteinExistence type="predicted"/>
<dbReference type="SUPFAM" id="SSF52047">
    <property type="entry name" value="RNI-like"/>
    <property type="match status" value="1"/>
</dbReference>